<feature type="signal peptide" evidence="2">
    <location>
        <begin position="1"/>
        <end position="27"/>
    </location>
</feature>
<dbReference type="EMBL" id="JAGINU010000001">
    <property type="protein sequence ID" value="MBP2366179.1"/>
    <property type="molecule type" value="Genomic_DNA"/>
</dbReference>
<dbReference type="Gene3D" id="3.40.190.170">
    <property type="entry name" value="Bacterial extracellular solute-binding protein, family 7"/>
    <property type="match status" value="1"/>
</dbReference>
<dbReference type="InterPro" id="IPR018389">
    <property type="entry name" value="DctP_fam"/>
</dbReference>
<sequence>MTSFPIRRWVKTAAITTAAALALTACAGSGGSGEPGPQTLKFAYFSGENTSFGRLWSWWMDEVETRSGGSITFERFWDASLLQGPEMVGGLRDGRVDVAQVVPPMYPGKFPLTSVTELPFVSDNVPAGAAAIAQLARENEAVREEWSGQGLEPLAWNIAAPGALGTTEPLTGADDLRGRSIRGIDRSSKVLGAAGANLVNLDVNEVYTGMERGLIDGFFGIPFAFVGPLKFQEIAKNYTDVGMGITTANALAMSEKGWDSLTPEQQQIMTEVSAEVPAKLAEFDGATEDATCEAVKAAGATVTRFPQAEIDALRAAGEEQVRAEWVGEVAGSGVDGAAFYEEWKAAVAAGEADHADYELGMTRCTNGTAGSR</sequence>
<name>A0ABS4VQJ3_9PSEU</name>
<keyword evidence="1 2" id="KW-0732">Signal</keyword>
<dbReference type="Proteomes" id="UP001519295">
    <property type="component" value="Unassembled WGS sequence"/>
</dbReference>
<proteinExistence type="predicted"/>
<dbReference type="CDD" id="cd13666">
    <property type="entry name" value="PBP2_TRAP_DctP_like_1"/>
    <property type="match status" value="1"/>
</dbReference>
<dbReference type="PANTHER" id="PTHR33376">
    <property type="match status" value="1"/>
</dbReference>
<organism evidence="3 4">
    <name type="scientific">Pseudonocardia parietis</name>
    <dbReference type="NCBI Taxonomy" id="570936"/>
    <lineage>
        <taxon>Bacteria</taxon>
        <taxon>Bacillati</taxon>
        <taxon>Actinomycetota</taxon>
        <taxon>Actinomycetes</taxon>
        <taxon>Pseudonocardiales</taxon>
        <taxon>Pseudonocardiaceae</taxon>
        <taxon>Pseudonocardia</taxon>
    </lineage>
</organism>
<dbReference type="PROSITE" id="PS51257">
    <property type="entry name" value="PROKAR_LIPOPROTEIN"/>
    <property type="match status" value="1"/>
</dbReference>
<comment type="caution">
    <text evidence="3">The sequence shown here is derived from an EMBL/GenBank/DDBJ whole genome shotgun (WGS) entry which is preliminary data.</text>
</comment>
<dbReference type="Pfam" id="PF03480">
    <property type="entry name" value="DctP"/>
    <property type="match status" value="1"/>
</dbReference>
<gene>
    <name evidence="3" type="ORF">JOF36_001875</name>
</gene>
<evidence type="ECO:0000256" key="2">
    <source>
        <dbReference type="SAM" id="SignalP"/>
    </source>
</evidence>
<reference evidence="3 4" key="1">
    <citation type="submission" date="2021-03" db="EMBL/GenBank/DDBJ databases">
        <title>Sequencing the genomes of 1000 actinobacteria strains.</title>
        <authorList>
            <person name="Klenk H.-P."/>
        </authorList>
    </citation>
    <scope>NUCLEOTIDE SEQUENCE [LARGE SCALE GENOMIC DNA]</scope>
    <source>
        <strain evidence="3 4">DSM 45256</strain>
    </source>
</reference>
<keyword evidence="4" id="KW-1185">Reference proteome</keyword>
<evidence type="ECO:0000256" key="1">
    <source>
        <dbReference type="ARBA" id="ARBA00022729"/>
    </source>
</evidence>
<feature type="chain" id="PRO_5045599640" evidence="2">
    <location>
        <begin position="28"/>
        <end position="372"/>
    </location>
</feature>
<dbReference type="RefSeq" id="WP_210026190.1">
    <property type="nucleotide sequence ID" value="NZ_JAGINU010000001.1"/>
</dbReference>
<dbReference type="InterPro" id="IPR038404">
    <property type="entry name" value="TRAP_DctP_sf"/>
</dbReference>
<evidence type="ECO:0000313" key="3">
    <source>
        <dbReference type="EMBL" id="MBP2366179.1"/>
    </source>
</evidence>
<dbReference type="PANTHER" id="PTHR33376:SF15">
    <property type="entry name" value="BLL6794 PROTEIN"/>
    <property type="match status" value="1"/>
</dbReference>
<evidence type="ECO:0000313" key="4">
    <source>
        <dbReference type="Proteomes" id="UP001519295"/>
    </source>
</evidence>
<dbReference type="NCBIfam" id="NF037995">
    <property type="entry name" value="TRAP_S1"/>
    <property type="match status" value="1"/>
</dbReference>
<protein>
    <submittedName>
        <fullName evidence="3">TRAP-type C4-dicarboxylate transport system substrate-binding protein</fullName>
    </submittedName>
</protein>
<accession>A0ABS4VQJ3</accession>